<reference evidence="3 4" key="1">
    <citation type="submission" date="2018-10" db="EMBL/GenBank/DDBJ databases">
        <title>Robbsia sp. DHC34, isolated from soil.</title>
        <authorList>
            <person name="Gao Z.-H."/>
            <person name="Qiu L.-H."/>
        </authorList>
    </citation>
    <scope>NUCLEOTIDE SEQUENCE [LARGE SCALE GENOMIC DNA]</scope>
    <source>
        <strain evidence="3 4">DHC34</strain>
    </source>
</reference>
<proteinExistence type="inferred from homology"/>
<keyword evidence="2" id="KW-0560">Oxidoreductase</keyword>
<organism evidence="3 4">
    <name type="scientific">Pararobbsia silviterrae</name>
    <dbReference type="NCBI Taxonomy" id="1792498"/>
    <lineage>
        <taxon>Bacteria</taxon>
        <taxon>Pseudomonadati</taxon>
        <taxon>Pseudomonadota</taxon>
        <taxon>Betaproteobacteria</taxon>
        <taxon>Burkholderiales</taxon>
        <taxon>Burkholderiaceae</taxon>
        <taxon>Pararobbsia</taxon>
    </lineage>
</organism>
<dbReference type="AlphaFoldDB" id="A0A494X925"/>
<dbReference type="Pfam" id="PF00106">
    <property type="entry name" value="adh_short"/>
    <property type="match status" value="1"/>
</dbReference>
<dbReference type="OrthoDB" id="9810734at2"/>
<comment type="caution">
    <text evidence="3">The sequence shown here is derived from an EMBL/GenBank/DDBJ whole genome shotgun (WGS) entry which is preliminary data.</text>
</comment>
<comment type="similarity">
    <text evidence="1">Belongs to the short-chain dehydrogenases/reductases (SDR) family.</text>
</comment>
<sequence length="256" mass="27472">MKLTGNTIFITGGGSGIGRGLAEALHKRGNQVIISGRRRSHLDEVVAANRGMAAIELDITDPASIAKVAAQLVADYPDLNVLINNAGVMLPDEAAGHIDDALMVSTIETNLMGPIRMTSALIDHLKTKRDAVIAYNSSVLAFVPLAMTAVYSSTKAAVHSYVLSQRFLLKDTNVRVLEIAPPWVRTDLMNSREAEQAMPLDAFIDETVAVLGTDVDEVLVEIAKPFRNNPGPGEHAFVNGLNTQMLEVFNASRADA</sequence>
<dbReference type="PANTHER" id="PTHR44169:SF6">
    <property type="entry name" value="NADPH-DEPENDENT 1-ACYLDIHYDROXYACETONE PHOSPHATE REDUCTASE"/>
    <property type="match status" value="1"/>
</dbReference>
<dbReference type="GO" id="GO:0016491">
    <property type="term" value="F:oxidoreductase activity"/>
    <property type="evidence" value="ECO:0007669"/>
    <property type="project" value="UniProtKB-KW"/>
</dbReference>
<dbReference type="PRINTS" id="PR00081">
    <property type="entry name" value="GDHRDH"/>
</dbReference>
<dbReference type="Proteomes" id="UP000270342">
    <property type="component" value="Unassembled WGS sequence"/>
</dbReference>
<evidence type="ECO:0000256" key="1">
    <source>
        <dbReference type="ARBA" id="ARBA00006484"/>
    </source>
</evidence>
<dbReference type="RefSeq" id="WP_121090417.1">
    <property type="nucleotide sequence ID" value="NZ_RBZU01000015.1"/>
</dbReference>
<keyword evidence="4" id="KW-1185">Reference proteome</keyword>
<dbReference type="EMBL" id="RBZU01000015">
    <property type="protein sequence ID" value="RKP46121.1"/>
    <property type="molecule type" value="Genomic_DNA"/>
</dbReference>
<evidence type="ECO:0000313" key="3">
    <source>
        <dbReference type="EMBL" id="RKP46121.1"/>
    </source>
</evidence>
<protein>
    <submittedName>
        <fullName evidence="3">SDR family NAD(P)-dependent oxidoreductase</fullName>
    </submittedName>
</protein>
<dbReference type="InterPro" id="IPR036291">
    <property type="entry name" value="NAD(P)-bd_dom_sf"/>
</dbReference>
<evidence type="ECO:0000313" key="4">
    <source>
        <dbReference type="Proteomes" id="UP000270342"/>
    </source>
</evidence>
<dbReference type="SUPFAM" id="SSF51735">
    <property type="entry name" value="NAD(P)-binding Rossmann-fold domains"/>
    <property type="match status" value="1"/>
</dbReference>
<name>A0A494X925_9BURK</name>
<dbReference type="PROSITE" id="PS00061">
    <property type="entry name" value="ADH_SHORT"/>
    <property type="match status" value="1"/>
</dbReference>
<accession>A0A494X925</accession>
<dbReference type="InterPro" id="IPR002347">
    <property type="entry name" value="SDR_fam"/>
</dbReference>
<dbReference type="InterPro" id="IPR020904">
    <property type="entry name" value="Sc_DH/Rdtase_CS"/>
</dbReference>
<dbReference type="Gene3D" id="3.40.50.720">
    <property type="entry name" value="NAD(P)-binding Rossmann-like Domain"/>
    <property type="match status" value="1"/>
</dbReference>
<dbReference type="PANTHER" id="PTHR44169">
    <property type="entry name" value="NADPH-DEPENDENT 1-ACYLDIHYDROXYACETONE PHOSPHATE REDUCTASE"/>
    <property type="match status" value="1"/>
</dbReference>
<evidence type="ECO:0000256" key="2">
    <source>
        <dbReference type="ARBA" id="ARBA00023002"/>
    </source>
</evidence>
<gene>
    <name evidence="3" type="ORF">D7S86_24650</name>
</gene>